<dbReference type="InterPro" id="IPR009075">
    <property type="entry name" value="AcylCo_DH/oxidase_C"/>
</dbReference>
<feature type="domain" description="Acyl-CoA dehydrogenase/oxidase C-terminal" evidence="7">
    <location>
        <begin position="224"/>
        <end position="367"/>
    </location>
</feature>
<dbReference type="Gene3D" id="2.40.110.10">
    <property type="entry name" value="Butyryl-CoA Dehydrogenase, subunit A, domain 2"/>
    <property type="match status" value="1"/>
</dbReference>
<dbReference type="SUPFAM" id="SSF47203">
    <property type="entry name" value="Acyl-CoA dehydrogenase C-terminal domain-like"/>
    <property type="match status" value="1"/>
</dbReference>
<accession>A0ABT2MBU6</accession>
<dbReference type="Pfam" id="PF02771">
    <property type="entry name" value="Acyl-CoA_dh_N"/>
    <property type="match status" value="1"/>
</dbReference>
<evidence type="ECO:0000259" key="9">
    <source>
        <dbReference type="Pfam" id="PF02771"/>
    </source>
</evidence>
<dbReference type="InterPro" id="IPR013786">
    <property type="entry name" value="AcylCoA_DH/ox_N"/>
</dbReference>
<protein>
    <submittedName>
        <fullName evidence="10">Acyl-CoA dehydrogenase family protein</fullName>
    </submittedName>
</protein>
<organism evidence="10 11">
    <name type="scientific">Mycobacterium deserti</name>
    <dbReference type="NCBI Taxonomy" id="2978347"/>
    <lineage>
        <taxon>Bacteria</taxon>
        <taxon>Bacillati</taxon>
        <taxon>Actinomycetota</taxon>
        <taxon>Actinomycetes</taxon>
        <taxon>Mycobacteriales</taxon>
        <taxon>Mycobacteriaceae</taxon>
        <taxon>Mycobacterium</taxon>
    </lineage>
</organism>
<dbReference type="PANTHER" id="PTHR43884">
    <property type="entry name" value="ACYL-COA DEHYDROGENASE"/>
    <property type="match status" value="1"/>
</dbReference>
<evidence type="ECO:0000256" key="1">
    <source>
        <dbReference type="ARBA" id="ARBA00001974"/>
    </source>
</evidence>
<feature type="domain" description="Acyl-CoA oxidase/dehydrogenase middle" evidence="8">
    <location>
        <begin position="122"/>
        <end position="207"/>
    </location>
</feature>
<evidence type="ECO:0000256" key="5">
    <source>
        <dbReference type="ARBA" id="ARBA00023002"/>
    </source>
</evidence>
<comment type="cofactor">
    <cofactor evidence="1 6">
        <name>FAD</name>
        <dbReference type="ChEBI" id="CHEBI:57692"/>
    </cofactor>
</comment>
<evidence type="ECO:0000256" key="2">
    <source>
        <dbReference type="ARBA" id="ARBA00009347"/>
    </source>
</evidence>
<gene>
    <name evidence="10" type="ORF">N4S67_11525</name>
</gene>
<comment type="similarity">
    <text evidence="2 6">Belongs to the acyl-CoA dehydrogenase family.</text>
</comment>
<sequence>MDFKLSDEQELLRDGLGKFLSTRYDLEKSRAAAKTGPGWQPEIWRGFAEELGILGAALPEEIGGIGGGAIEVMVIAEALGYALAVEPYVDTVVVAGGLLQRAGGPAATELLGRIVGGSAIVALAATEPSSGDNWRDVSTTAERDGEGWVLRGEKIVAASAPLATHLLVTARTADGISLFLVDVERDGVEMHAYRTVDDRRAADMTFDGLRLADDALLGEQGQAWPSIERARDEGATAVCSEAVGGMRKVLSDTVEYAKQRHQFGQPIGSFQVLQHRMVDMYMELEQSVAAVYLAVLKLDAEPTVRARAVSAAKSTVGRAARFIGQQSVQLHGGMGMTEELAIGHYFKRLTAVQYEFGSTDYHLTRYAELTKHSQ</sequence>
<dbReference type="InterPro" id="IPR036250">
    <property type="entry name" value="AcylCo_DH-like_C"/>
</dbReference>
<dbReference type="RefSeq" id="WP_260993126.1">
    <property type="nucleotide sequence ID" value="NZ_JAODWD010000003.1"/>
</dbReference>
<dbReference type="InterPro" id="IPR009100">
    <property type="entry name" value="AcylCoA_DH/oxidase_NM_dom_sf"/>
</dbReference>
<feature type="domain" description="Acyl-CoA dehydrogenase/oxidase N-terminal" evidence="9">
    <location>
        <begin position="6"/>
        <end position="104"/>
    </location>
</feature>
<dbReference type="Pfam" id="PF00441">
    <property type="entry name" value="Acyl-CoA_dh_1"/>
    <property type="match status" value="1"/>
</dbReference>
<evidence type="ECO:0000256" key="6">
    <source>
        <dbReference type="RuleBase" id="RU362125"/>
    </source>
</evidence>
<keyword evidence="4 6" id="KW-0274">FAD</keyword>
<dbReference type="Pfam" id="PF02770">
    <property type="entry name" value="Acyl-CoA_dh_M"/>
    <property type="match status" value="1"/>
</dbReference>
<evidence type="ECO:0000256" key="3">
    <source>
        <dbReference type="ARBA" id="ARBA00022630"/>
    </source>
</evidence>
<dbReference type="EMBL" id="JAODWD010000003">
    <property type="protein sequence ID" value="MCT7659049.1"/>
    <property type="molecule type" value="Genomic_DNA"/>
</dbReference>
<name>A0ABT2MBU6_9MYCO</name>
<evidence type="ECO:0000313" key="11">
    <source>
        <dbReference type="Proteomes" id="UP001206639"/>
    </source>
</evidence>
<dbReference type="Gene3D" id="1.10.540.10">
    <property type="entry name" value="Acyl-CoA dehydrogenase/oxidase, N-terminal domain"/>
    <property type="match status" value="1"/>
</dbReference>
<comment type="caution">
    <text evidence="10">The sequence shown here is derived from an EMBL/GenBank/DDBJ whole genome shotgun (WGS) entry which is preliminary data.</text>
</comment>
<evidence type="ECO:0000259" key="7">
    <source>
        <dbReference type="Pfam" id="PF00441"/>
    </source>
</evidence>
<dbReference type="PANTHER" id="PTHR43884:SF20">
    <property type="entry name" value="ACYL-COA DEHYDROGENASE FADE28"/>
    <property type="match status" value="1"/>
</dbReference>
<dbReference type="InterPro" id="IPR006091">
    <property type="entry name" value="Acyl-CoA_Oxase/DH_mid-dom"/>
</dbReference>
<reference evidence="11" key="1">
    <citation type="submission" date="2023-07" db="EMBL/GenBank/DDBJ databases">
        <authorList>
            <person name="Deng Y."/>
            <person name="Zhang Y.-Q."/>
        </authorList>
    </citation>
    <scope>NUCLEOTIDE SEQUENCE [LARGE SCALE GENOMIC DNA]</scope>
    <source>
        <strain evidence="11">CPCC 205710</strain>
    </source>
</reference>
<keyword evidence="3 6" id="KW-0285">Flavoprotein</keyword>
<dbReference type="Gene3D" id="1.20.140.10">
    <property type="entry name" value="Butyryl-CoA Dehydrogenase, subunit A, domain 3"/>
    <property type="match status" value="1"/>
</dbReference>
<keyword evidence="11" id="KW-1185">Reference proteome</keyword>
<evidence type="ECO:0000259" key="8">
    <source>
        <dbReference type="Pfam" id="PF02770"/>
    </source>
</evidence>
<evidence type="ECO:0000313" key="10">
    <source>
        <dbReference type="EMBL" id="MCT7659049.1"/>
    </source>
</evidence>
<dbReference type="InterPro" id="IPR037069">
    <property type="entry name" value="AcylCoA_DH/ox_N_sf"/>
</dbReference>
<dbReference type="CDD" id="cd00567">
    <property type="entry name" value="ACAD"/>
    <property type="match status" value="1"/>
</dbReference>
<evidence type="ECO:0000256" key="4">
    <source>
        <dbReference type="ARBA" id="ARBA00022827"/>
    </source>
</evidence>
<proteinExistence type="inferred from homology"/>
<dbReference type="Proteomes" id="UP001206639">
    <property type="component" value="Unassembled WGS sequence"/>
</dbReference>
<keyword evidence="5 6" id="KW-0560">Oxidoreductase</keyword>
<dbReference type="SUPFAM" id="SSF56645">
    <property type="entry name" value="Acyl-CoA dehydrogenase NM domain-like"/>
    <property type="match status" value="1"/>
</dbReference>
<dbReference type="InterPro" id="IPR046373">
    <property type="entry name" value="Acyl-CoA_Oxase/DH_mid-dom_sf"/>
</dbReference>